<feature type="transmembrane region" description="Helical" evidence="16">
    <location>
        <begin position="409"/>
        <end position="428"/>
    </location>
</feature>
<keyword evidence="11" id="KW-0482">Metalloprotease</keyword>
<name>A0A1Y1UDL5_9TREE</name>
<evidence type="ECO:0000313" key="20">
    <source>
        <dbReference type="Proteomes" id="UP000193218"/>
    </source>
</evidence>
<feature type="transmembrane region" description="Helical" evidence="16">
    <location>
        <begin position="435"/>
        <end position="459"/>
    </location>
</feature>
<keyword evidence="4 14" id="KW-0645">Protease</keyword>
<evidence type="ECO:0000256" key="8">
    <source>
        <dbReference type="ARBA" id="ARBA00022824"/>
    </source>
</evidence>
<dbReference type="GO" id="GO:0005789">
    <property type="term" value="C:endoplasmic reticulum membrane"/>
    <property type="evidence" value="ECO:0007669"/>
    <property type="project" value="UniProtKB-SubCell"/>
</dbReference>
<evidence type="ECO:0000259" key="17">
    <source>
        <dbReference type="Pfam" id="PF04389"/>
    </source>
</evidence>
<feature type="transmembrane region" description="Helical" evidence="16">
    <location>
        <begin position="606"/>
        <end position="627"/>
    </location>
</feature>
<keyword evidence="12 16" id="KW-0472">Membrane</keyword>
<keyword evidence="9 14" id="KW-0862">Zinc</keyword>
<keyword evidence="10 16" id="KW-1133">Transmembrane helix</keyword>
<dbReference type="Gene3D" id="3.40.630.10">
    <property type="entry name" value="Zn peptidases"/>
    <property type="match status" value="1"/>
</dbReference>
<dbReference type="STRING" id="4999.A0A1Y1UDL5"/>
<keyword evidence="8" id="KW-0256">Endoplasmic reticulum</keyword>
<dbReference type="PANTHER" id="PTHR12147">
    <property type="entry name" value="METALLOPEPTIDASE M28 FAMILY MEMBER"/>
    <property type="match status" value="1"/>
</dbReference>
<dbReference type="InterPro" id="IPR007484">
    <property type="entry name" value="Peptidase_M28"/>
</dbReference>
<gene>
    <name evidence="19" type="ORF">BD324DRAFT_660481</name>
</gene>
<evidence type="ECO:0000256" key="12">
    <source>
        <dbReference type="ARBA" id="ARBA00023136"/>
    </source>
</evidence>
<dbReference type="GO" id="GO:0006508">
    <property type="term" value="P:proteolysis"/>
    <property type="evidence" value="ECO:0007669"/>
    <property type="project" value="UniProtKB-KW"/>
</dbReference>
<keyword evidence="6 14" id="KW-0479">Metal-binding</keyword>
<dbReference type="PANTHER" id="PTHR12147:SF22">
    <property type="entry name" value="ENDOPLASMIC RETICULUM METALLOPEPTIDASE 1"/>
    <property type="match status" value="1"/>
</dbReference>
<comment type="cofactor">
    <cofactor evidence="1">
        <name>Zn(2+)</name>
        <dbReference type="ChEBI" id="CHEBI:29105"/>
    </cofactor>
</comment>
<feature type="transmembrane region" description="Helical" evidence="16">
    <location>
        <begin position="471"/>
        <end position="488"/>
    </location>
</feature>
<evidence type="ECO:0000256" key="3">
    <source>
        <dbReference type="ARBA" id="ARBA00010918"/>
    </source>
</evidence>
<evidence type="ECO:0000256" key="5">
    <source>
        <dbReference type="ARBA" id="ARBA00022692"/>
    </source>
</evidence>
<dbReference type="AlphaFoldDB" id="A0A1Y1UDL5"/>
<evidence type="ECO:0000256" key="14">
    <source>
        <dbReference type="RuleBase" id="RU361240"/>
    </source>
</evidence>
<keyword evidence="5 16" id="KW-0812">Transmembrane</keyword>
<dbReference type="GeneID" id="33560702"/>
<evidence type="ECO:0000256" key="2">
    <source>
        <dbReference type="ARBA" id="ARBA00004477"/>
    </source>
</evidence>
<feature type="transmembrane region" description="Helical" evidence="16">
    <location>
        <begin position="534"/>
        <end position="553"/>
    </location>
</feature>
<comment type="caution">
    <text evidence="19">The sequence shown here is derived from an EMBL/GenBank/DDBJ whole genome shotgun (WGS) entry which is preliminary data.</text>
</comment>
<feature type="transmembrane region" description="Helical" evidence="16">
    <location>
        <begin position="509"/>
        <end position="528"/>
    </location>
</feature>
<feature type="domain" description="Peptidase M28" evidence="17">
    <location>
        <begin position="170"/>
        <end position="366"/>
    </location>
</feature>
<evidence type="ECO:0000256" key="15">
    <source>
        <dbReference type="SAM" id="MobiDB-lite"/>
    </source>
</evidence>
<dbReference type="EC" id="3.4.-.-" evidence="14"/>
<evidence type="ECO:0000256" key="9">
    <source>
        <dbReference type="ARBA" id="ARBA00022833"/>
    </source>
</evidence>
<proteinExistence type="inferred from homology"/>
<sequence length="889" mass="99837">MSRRVKPSGGNDSAIKVNVTSTSASSDPKEDEGVYAGQDYRTSLTTRIFIFLLTALPWYLYRAHYKLPEPLGPVPAHRPILRDFLDVPRPSEEIVLSHIAALENIGYRIVGLEQARRGEQYVIDQVRLLEDRCKADGVLDCKVYIQEGSGFHMFNILDHDILKVYTGVRNVILEIRAKHPTSGRRVEKDGILLASHIDSTLPSKGAADDAMGVGVMLDIARVVIDRKRPFDNSLLFVWNGAEETLQDGSHLYATQHETAKEIRTMINLEAAGSTGGALVFQATSKEMIDVFSKFPYPRGSVIAADIFASGILLSDTDFGQFERYLNISGLDMAIIGHSYFYHTQKDLLVHIERGSAQHFSENVMTAVEYLTSPASPILHSEEWSPPSMVYLTMYDKIFQSWSMETATPVYIGFIASLATVMTLSSVNFRAWKPVVAALVGTPLALVFSAISANTIAYIMSSRGHGLSWFKHEHICLFLYVPPALFGYLGSQYMLNKFLVPDRPADLDRLYYLANLMVNTWTMLILQSIQIRSAYVFAVLSGVLLIGLFTNTFYTRRSSRDSLLGLFEAYAPTLFLCMILGVEGLTTVLDTFVPLTGRIGKDAPAEYIVATICSTTVPLFYPIISPIFHRLSRPQQLRTLKALGITTLLAMGFFAGRWWRTYDYMHPKRTATQYVYNHTSGEHTCHVGFMDRGPRLDFVQSLHSRYGAPGSQIKATTITKNDTDWDVLYPVSSFLETYKFDLPAVPFDWPKPSIDVKELDHIGGVRRLLIHLDFTGIVWPTLAFEAEVVDWSYKFEPPTGNRRHHLKIATSVDTPTVDLELDIRARKGDKIKFEWTGIDMKQMVPQTAADLGPNMPASRMLLDFRPWAEEHFRGAVDLFMYGAVTGMVEV</sequence>
<dbReference type="OrthoDB" id="76293at2759"/>
<dbReference type="EMBL" id="NBSH01000010">
    <property type="protein sequence ID" value="ORX35606.1"/>
    <property type="molecule type" value="Genomic_DNA"/>
</dbReference>
<accession>A0A1Y1UDL5</accession>
<evidence type="ECO:0000256" key="1">
    <source>
        <dbReference type="ARBA" id="ARBA00001947"/>
    </source>
</evidence>
<dbReference type="Pfam" id="PF22249">
    <property type="entry name" value="ERMP1-TM"/>
    <property type="match status" value="1"/>
</dbReference>
<feature type="transmembrane region" description="Helical" evidence="16">
    <location>
        <begin position="639"/>
        <end position="658"/>
    </location>
</feature>
<evidence type="ECO:0000256" key="16">
    <source>
        <dbReference type="SAM" id="Phobius"/>
    </source>
</evidence>
<protein>
    <recommendedName>
        <fullName evidence="14">Peptide hydrolase</fullName>
        <ecNumber evidence="14">3.4.-.-</ecNumber>
    </recommendedName>
</protein>
<evidence type="ECO:0000259" key="18">
    <source>
        <dbReference type="Pfam" id="PF22249"/>
    </source>
</evidence>
<dbReference type="Pfam" id="PF04389">
    <property type="entry name" value="Peptidase_M28"/>
    <property type="match status" value="1"/>
</dbReference>
<organism evidence="19 20">
    <name type="scientific">Kockovaella imperatae</name>
    <dbReference type="NCBI Taxonomy" id="4999"/>
    <lineage>
        <taxon>Eukaryota</taxon>
        <taxon>Fungi</taxon>
        <taxon>Dikarya</taxon>
        <taxon>Basidiomycota</taxon>
        <taxon>Agaricomycotina</taxon>
        <taxon>Tremellomycetes</taxon>
        <taxon>Tremellales</taxon>
        <taxon>Cuniculitremaceae</taxon>
        <taxon>Kockovaella</taxon>
    </lineage>
</organism>
<evidence type="ECO:0000256" key="11">
    <source>
        <dbReference type="ARBA" id="ARBA00023049"/>
    </source>
</evidence>
<evidence type="ECO:0000313" key="19">
    <source>
        <dbReference type="EMBL" id="ORX35606.1"/>
    </source>
</evidence>
<dbReference type="FunCoup" id="A0A1Y1UDL5">
    <property type="interactions" value="33"/>
</dbReference>
<feature type="region of interest" description="Disordered" evidence="15">
    <location>
        <begin position="1"/>
        <end position="34"/>
    </location>
</feature>
<evidence type="ECO:0000256" key="7">
    <source>
        <dbReference type="ARBA" id="ARBA00022801"/>
    </source>
</evidence>
<dbReference type="InParanoid" id="A0A1Y1UDL5"/>
<comment type="similarity">
    <text evidence="3 14">Belongs to the peptidase M28 family.</text>
</comment>
<feature type="domain" description="Endoplasmic reticulum metallopeptidase 1/1-A TM" evidence="18">
    <location>
        <begin position="435"/>
        <end position="648"/>
    </location>
</feature>
<evidence type="ECO:0000256" key="4">
    <source>
        <dbReference type="ARBA" id="ARBA00022670"/>
    </source>
</evidence>
<feature type="transmembrane region" description="Helical" evidence="16">
    <location>
        <begin position="565"/>
        <end position="586"/>
    </location>
</feature>
<dbReference type="GO" id="GO:0008235">
    <property type="term" value="F:metalloexopeptidase activity"/>
    <property type="evidence" value="ECO:0007669"/>
    <property type="project" value="InterPro"/>
</dbReference>
<dbReference type="GO" id="GO:0046872">
    <property type="term" value="F:metal ion binding"/>
    <property type="evidence" value="ECO:0007669"/>
    <property type="project" value="UniProtKB-KW"/>
</dbReference>
<dbReference type="InterPro" id="IPR053974">
    <property type="entry name" value="ERMP1_1-A_TM"/>
</dbReference>
<dbReference type="InterPro" id="IPR045175">
    <property type="entry name" value="M28_fam"/>
</dbReference>
<dbReference type="RefSeq" id="XP_021869770.1">
    <property type="nucleotide sequence ID" value="XM_022018893.1"/>
</dbReference>
<dbReference type="Proteomes" id="UP000193218">
    <property type="component" value="Unassembled WGS sequence"/>
</dbReference>
<keyword evidence="20" id="KW-1185">Reference proteome</keyword>
<reference evidence="19 20" key="1">
    <citation type="submission" date="2017-03" db="EMBL/GenBank/DDBJ databases">
        <title>Widespread Adenine N6-methylation of Active Genes in Fungi.</title>
        <authorList>
            <consortium name="DOE Joint Genome Institute"/>
            <person name="Mondo S.J."/>
            <person name="Dannebaum R.O."/>
            <person name="Kuo R.C."/>
            <person name="Louie K.B."/>
            <person name="Bewick A.J."/>
            <person name="Labutti K."/>
            <person name="Haridas S."/>
            <person name="Kuo A."/>
            <person name="Salamov A."/>
            <person name="Ahrendt S.R."/>
            <person name="Lau R."/>
            <person name="Bowen B.P."/>
            <person name="Lipzen A."/>
            <person name="Sullivan W."/>
            <person name="Andreopoulos W.B."/>
            <person name="Clum A."/>
            <person name="Lindquist E."/>
            <person name="Daum C."/>
            <person name="Northen T.R."/>
            <person name="Ramamoorthy G."/>
            <person name="Schmitz R.J."/>
            <person name="Gryganskyi A."/>
            <person name="Culley D."/>
            <person name="Magnuson J."/>
            <person name="James T.Y."/>
            <person name="O'Malley M.A."/>
            <person name="Stajich J.E."/>
            <person name="Spatafora J.W."/>
            <person name="Visel A."/>
            <person name="Grigoriev I.V."/>
        </authorList>
    </citation>
    <scope>NUCLEOTIDE SEQUENCE [LARGE SCALE GENOMIC DNA]</scope>
    <source>
        <strain evidence="19 20">NRRL Y-17943</strain>
    </source>
</reference>
<dbReference type="FunFam" id="3.40.630.10:FF:000008">
    <property type="entry name" value="Endoplasmic reticulum metallopeptidase 1"/>
    <property type="match status" value="1"/>
</dbReference>
<evidence type="ECO:0000256" key="6">
    <source>
        <dbReference type="ARBA" id="ARBA00022723"/>
    </source>
</evidence>
<dbReference type="SUPFAM" id="SSF53187">
    <property type="entry name" value="Zn-dependent exopeptidases"/>
    <property type="match status" value="1"/>
</dbReference>
<keyword evidence="13" id="KW-0325">Glycoprotein</keyword>
<evidence type="ECO:0000256" key="13">
    <source>
        <dbReference type="ARBA" id="ARBA00023180"/>
    </source>
</evidence>
<evidence type="ECO:0000256" key="10">
    <source>
        <dbReference type="ARBA" id="ARBA00022989"/>
    </source>
</evidence>
<comment type="subcellular location">
    <subcellularLocation>
        <location evidence="2">Endoplasmic reticulum membrane</location>
        <topology evidence="2">Multi-pass membrane protein</topology>
    </subcellularLocation>
</comment>
<keyword evidence="7 14" id="KW-0378">Hydrolase</keyword>